<gene>
    <name evidence="5" type="ORF">B0T26DRAFT_725094</name>
</gene>
<dbReference type="GeneID" id="85326002"/>
<dbReference type="InterPro" id="IPR002921">
    <property type="entry name" value="Fungal_lipase-type"/>
</dbReference>
<protein>
    <submittedName>
        <fullName evidence="5">Alpha/Beta hydrolase protein</fullName>
    </submittedName>
</protein>
<keyword evidence="5" id="KW-0378">Hydrolase</keyword>
<dbReference type="CDD" id="cd00519">
    <property type="entry name" value="Lipase_3"/>
    <property type="match status" value="1"/>
</dbReference>
<comment type="catalytic activity">
    <reaction evidence="3">
        <text>a monoacylglycerol + H2O = glycerol + a fatty acid + H(+)</text>
        <dbReference type="Rhea" id="RHEA:15245"/>
        <dbReference type="ChEBI" id="CHEBI:15377"/>
        <dbReference type="ChEBI" id="CHEBI:15378"/>
        <dbReference type="ChEBI" id="CHEBI:17408"/>
        <dbReference type="ChEBI" id="CHEBI:17754"/>
        <dbReference type="ChEBI" id="CHEBI:28868"/>
    </reaction>
</comment>
<evidence type="ECO:0000313" key="5">
    <source>
        <dbReference type="EMBL" id="KAK0705969.1"/>
    </source>
</evidence>
<dbReference type="InterPro" id="IPR051218">
    <property type="entry name" value="Sec_MonoDiacylglyc_Lipase"/>
</dbReference>
<dbReference type="EMBL" id="JAUIRO010000007">
    <property type="protein sequence ID" value="KAK0705969.1"/>
    <property type="molecule type" value="Genomic_DNA"/>
</dbReference>
<comment type="catalytic activity">
    <reaction evidence="2">
        <text>a diacylglycerol + H2O = a monoacylglycerol + a fatty acid + H(+)</text>
        <dbReference type="Rhea" id="RHEA:32731"/>
        <dbReference type="ChEBI" id="CHEBI:15377"/>
        <dbReference type="ChEBI" id="CHEBI:15378"/>
        <dbReference type="ChEBI" id="CHEBI:17408"/>
        <dbReference type="ChEBI" id="CHEBI:18035"/>
        <dbReference type="ChEBI" id="CHEBI:28868"/>
    </reaction>
</comment>
<keyword evidence="6" id="KW-1185">Reference proteome</keyword>
<dbReference type="GO" id="GO:0016787">
    <property type="term" value="F:hydrolase activity"/>
    <property type="evidence" value="ECO:0007669"/>
    <property type="project" value="UniProtKB-KW"/>
</dbReference>
<dbReference type="RefSeq" id="XP_060291063.1">
    <property type="nucleotide sequence ID" value="XM_060442732.1"/>
</dbReference>
<dbReference type="SUPFAM" id="SSF53474">
    <property type="entry name" value="alpha/beta-Hydrolases"/>
    <property type="match status" value="1"/>
</dbReference>
<dbReference type="InterPro" id="IPR029058">
    <property type="entry name" value="AB_hydrolase_fold"/>
</dbReference>
<evidence type="ECO:0000259" key="4">
    <source>
        <dbReference type="Pfam" id="PF01764"/>
    </source>
</evidence>
<reference evidence="5" key="1">
    <citation type="submission" date="2023-06" db="EMBL/GenBank/DDBJ databases">
        <title>Genome-scale phylogeny and comparative genomics of the fungal order Sordariales.</title>
        <authorList>
            <consortium name="Lawrence Berkeley National Laboratory"/>
            <person name="Hensen N."/>
            <person name="Bonometti L."/>
            <person name="Westerberg I."/>
            <person name="Brannstrom I.O."/>
            <person name="Guillou S."/>
            <person name="Cros-Aarteil S."/>
            <person name="Calhoun S."/>
            <person name="Haridas S."/>
            <person name="Kuo A."/>
            <person name="Mondo S."/>
            <person name="Pangilinan J."/>
            <person name="Riley R."/>
            <person name="LaButti K."/>
            <person name="Andreopoulos B."/>
            <person name="Lipzen A."/>
            <person name="Chen C."/>
            <person name="Yanf M."/>
            <person name="Daum C."/>
            <person name="Ng V."/>
            <person name="Clum A."/>
            <person name="Steindorff A."/>
            <person name="Ohm R."/>
            <person name="Martin F."/>
            <person name="Silar P."/>
            <person name="Natvig D."/>
            <person name="Lalanne C."/>
            <person name="Gautier V."/>
            <person name="Ament-velasquez S.L."/>
            <person name="Kruys A."/>
            <person name="Hutchinson M.I."/>
            <person name="Powell A.J."/>
            <person name="Barry K."/>
            <person name="Miller A.N."/>
            <person name="Grigoriev I.V."/>
            <person name="Debuchy R."/>
            <person name="Gladieux P."/>
            <person name="Thoren M.H."/>
            <person name="Johannesson H."/>
        </authorList>
    </citation>
    <scope>NUCLEOTIDE SEQUENCE</scope>
    <source>
        <strain evidence="5">SMH2392-1A</strain>
    </source>
</reference>
<dbReference type="AlphaFoldDB" id="A0AA39ZYU9"/>
<evidence type="ECO:0000256" key="1">
    <source>
        <dbReference type="ARBA" id="ARBA00043996"/>
    </source>
</evidence>
<name>A0AA39ZYU9_9PEZI</name>
<dbReference type="Gene3D" id="3.40.50.1820">
    <property type="entry name" value="alpha/beta hydrolase"/>
    <property type="match status" value="1"/>
</dbReference>
<comment type="similarity">
    <text evidence="1">Belongs to the AB hydrolase superfamily. Lipase family. Class 3 subfamily.</text>
</comment>
<organism evidence="5 6">
    <name type="scientific">Lasiosphaeria miniovina</name>
    <dbReference type="NCBI Taxonomy" id="1954250"/>
    <lineage>
        <taxon>Eukaryota</taxon>
        <taxon>Fungi</taxon>
        <taxon>Dikarya</taxon>
        <taxon>Ascomycota</taxon>
        <taxon>Pezizomycotina</taxon>
        <taxon>Sordariomycetes</taxon>
        <taxon>Sordariomycetidae</taxon>
        <taxon>Sordariales</taxon>
        <taxon>Lasiosphaeriaceae</taxon>
        <taxon>Lasiosphaeria</taxon>
    </lineage>
</organism>
<dbReference type="PANTHER" id="PTHR45856:SF24">
    <property type="entry name" value="FUNGAL LIPASE-LIKE DOMAIN-CONTAINING PROTEIN"/>
    <property type="match status" value="1"/>
</dbReference>
<accession>A0AA39ZYU9</accession>
<dbReference type="Proteomes" id="UP001172101">
    <property type="component" value="Unassembled WGS sequence"/>
</dbReference>
<sequence>MADKMMDRANWYLDLVKQGGPKIESLKAGLSVVAPSGASSGSKNLPAVSRNLVEVTEYLQTLDLPDGDGYDGGLNVSLLIRRTEDLDNSSFKDIDLDALHLSGFGKWLVEQGAWAAKRVYTEPKPDLAAGGKWLREWSRDNMVKATTVTLVTSPAEHARDAAWVPTVIVAIRGSKAKHDWAVNANYKDAAGAADNFLGVPSPGQSYRVHGGFLECARAMAPKIAELIKAVRERHDVGGPIDLLFTGHSAGAAVAALLYAHMMKPAGNERNGLAGVRESFRSVHAITFAAPPVTAPALTAPAADVGGLFLAVIHEGDPIPRGDVPYMQWLAAVGLGARNLAPMPARELLNAGEPLLLRSSTPPQGPVELFRFAPPGSVGSLGGMVFGNPPMHDMGEYLVSLGLQVREE</sequence>
<dbReference type="GO" id="GO:0006629">
    <property type="term" value="P:lipid metabolic process"/>
    <property type="evidence" value="ECO:0007669"/>
    <property type="project" value="InterPro"/>
</dbReference>
<dbReference type="PANTHER" id="PTHR45856">
    <property type="entry name" value="ALPHA/BETA-HYDROLASES SUPERFAMILY PROTEIN"/>
    <property type="match status" value="1"/>
</dbReference>
<dbReference type="Pfam" id="PF01764">
    <property type="entry name" value="Lipase_3"/>
    <property type="match status" value="1"/>
</dbReference>
<evidence type="ECO:0000256" key="3">
    <source>
        <dbReference type="ARBA" id="ARBA00048461"/>
    </source>
</evidence>
<comment type="caution">
    <text evidence="5">The sequence shown here is derived from an EMBL/GenBank/DDBJ whole genome shotgun (WGS) entry which is preliminary data.</text>
</comment>
<proteinExistence type="inferred from homology"/>
<feature type="domain" description="Fungal lipase-type" evidence="4">
    <location>
        <begin position="168"/>
        <end position="320"/>
    </location>
</feature>
<evidence type="ECO:0000256" key="2">
    <source>
        <dbReference type="ARBA" id="ARBA00047591"/>
    </source>
</evidence>
<evidence type="ECO:0000313" key="6">
    <source>
        <dbReference type="Proteomes" id="UP001172101"/>
    </source>
</evidence>